<evidence type="ECO:0008006" key="3">
    <source>
        <dbReference type="Google" id="ProtNLM"/>
    </source>
</evidence>
<comment type="caution">
    <text evidence="1">The sequence shown here is derived from an EMBL/GenBank/DDBJ whole genome shotgun (WGS) entry which is preliminary data.</text>
</comment>
<dbReference type="EMBL" id="JAPFFF010000054">
    <property type="protein sequence ID" value="KAK8838808.1"/>
    <property type="molecule type" value="Genomic_DNA"/>
</dbReference>
<dbReference type="Proteomes" id="UP001470230">
    <property type="component" value="Unassembled WGS sequence"/>
</dbReference>
<dbReference type="Gene3D" id="1.25.40.20">
    <property type="entry name" value="Ankyrin repeat-containing domain"/>
    <property type="match status" value="1"/>
</dbReference>
<evidence type="ECO:0000313" key="1">
    <source>
        <dbReference type="EMBL" id="KAK8838808.1"/>
    </source>
</evidence>
<sequence length="654" mass="77375">MDTEEEIHFESTSLDYAQQLADIQEDLLGIEPDQIDDYVTDIIESPLMEKENRINYLTNAFVQTAKNRPKNIENLALLTRRLVDKLYETSDEKGNLFFTSLLSHLRNPFDLGDSGCFFYRQLIVNEVMSIADIFNEIDSIEINQKIVDKVSFEPKKNLRFDWQRQQQRKQQVGLEEEDENYELYKVFGYIDSSSCLLVDKVETTEQILIKSGLMRWLADYFYTEFPGTVSQYLKSFVISFPYQIDEYRKEANEGMNNNNLCVIIRNDDIDTFKQIAVNTINFDLNQKIKRYKFERNPEMNKTTLIEYAIYYNSMKIFKYLFLNIEKDDLLNKNPNIEQKAIIGNNIECVRLLDQSNFITKESLFYSIKSFETDIFIWLYQNKYPNGYFKKSSNKSITSQIFDYCIKYGNMQILLFLLVDEDFDINFKDTNGNTLLYTCAKYDKRLIARFLMLNDKFKMTISNFLQIIYASIEFNHPKIFSSFLKVNGSLIQPYYSSIMSCIYKNNSTECFEAAIKIIPQNAIRNDFYLVDFLITNYTSEMIYRFLKEFPKSSLFYNLDVLKQLYKRNDCQTFIFIIDKAFHNRETVLKFSINIENLISRKDTLLEVLKGFDIPHYYIADKIQKDSFELMIGEITGNVCVQFFRNQKPKLPELKI</sequence>
<name>A0ABR2GXX8_9EUKA</name>
<dbReference type="PANTHER" id="PTHR24159">
    <property type="match status" value="1"/>
</dbReference>
<organism evidence="1 2">
    <name type="scientific">Tritrichomonas musculus</name>
    <dbReference type="NCBI Taxonomy" id="1915356"/>
    <lineage>
        <taxon>Eukaryota</taxon>
        <taxon>Metamonada</taxon>
        <taxon>Parabasalia</taxon>
        <taxon>Tritrichomonadida</taxon>
        <taxon>Tritrichomonadidae</taxon>
        <taxon>Tritrichomonas</taxon>
    </lineage>
</organism>
<gene>
    <name evidence="1" type="ORF">M9Y10_032847</name>
</gene>
<dbReference type="SUPFAM" id="SSF48403">
    <property type="entry name" value="Ankyrin repeat"/>
    <property type="match status" value="1"/>
</dbReference>
<evidence type="ECO:0000313" key="2">
    <source>
        <dbReference type="Proteomes" id="UP001470230"/>
    </source>
</evidence>
<dbReference type="SUPFAM" id="SSF48371">
    <property type="entry name" value="ARM repeat"/>
    <property type="match status" value="1"/>
</dbReference>
<reference evidence="1 2" key="1">
    <citation type="submission" date="2024-04" db="EMBL/GenBank/DDBJ databases">
        <title>Tritrichomonas musculus Genome.</title>
        <authorList>
            <person name="Alves-Ferreira E."/>
            <person name="Grigg M."/>
            <person name="Lorenzi H."/>
            <person name="Galac M."/>
        </authorList>
    </citation>
    <scope>NUCLEOTIDE SEQUENCE [LARGE SCALE GENOMIC DNA]</scope>
    <source>
        <strain evidence="1 2">EAF2021</strain>
    </source>
</reference>
<keyword evidence="2" id="KW-1185">Reference proteome</keyword>
<proteinExistence type="predicted"/>
<dbReference type="InterPro" id="IPR036770">
    <property type="entry name" value="Ankyrin_rpt-contain_sf"/>
</dbReference>
<dbReference type="InterPro" id="IPR016024">
    <property type="entry name" value="ARM-type_fold"/>
</dbReference>
<protein>
    <recommendedName>
        <fullName evidence="3">DUF3447 domain-containing protein</fullName>
    </recommendedName>
</protein>
<dbReference type="PANTHER" id="PTHR24159:SF5">
    <property type="entry name" value="ANK_REP_REGION DOMAIN-CONTAINING PROTEIN"/>
    <property type="match status" value="1"/>
</dbReference>
<accession>A0ABR2GXX8</accession>